<gene>
    <name evidence="1" type="ORF">BB050_02173</name>
</gene>
<dbReference type="KEGG" id="fjg:BB050_02173"/>
<evidence type="ECO:0000313" key="2">
    <source>
        <dbReference type="Proteomes" id="UP000093276"/>
    </source>
</evidence>
<evidence type="ECO:0008006" key="3">
    <source>
        <dbReference type="Google" id="ProtNLM"/>
    </source>
</evidence>
<sequence>MKNIAFTICAKNYIGLAQVLEKSIKSHNPEVDFYIFIADEINLDDAITDLPKNVFVTRNVVGFSDDKWNQMAFKYDLTEFCTSIKPSCFKYLFDKFQPDTCIYFDPDILVFNSLNSIFSGLESHSIIVTPHITTIEENYTGDLPESGLMYTGMFNLGFLGLKRNDVSMKMLNWWEKRLEDRCFQNKMESYFTDQKWMDFLPSLFSSELLISFDLGLNFAPWNFYEREVIMNKNLYYVRNRINKNNSSELTPLTFVHFSGFNYSSLVNNEIAQGNIAGLKIYPDVEQILNEYSKVLKESSFLSFIKLTYTYGKFSDGKPVSKTYRKLFRRLFEDGQIKSNPFDAKGQFYQALKAGNVLNEKMSGADKKSVNNFEGVNRKLTVINKIFYYAFKVLGAERFFMLVRLLRIYSKVENHVYLIDGNYLDGSKIRD</sequence>
<proteinExistence type="predicted"/>
<dbReference type="RefSeq" id="WP_066033551.1">
    <property type="nucleotide sequence ID" value="NZ_CP016907.1"/>
</dbReference>
<dbReference type="GeneID" id="32308052"/>
<evidence type="ECO:0000313" key="1">
    <source>
        <dbReference type="EMBL" id="AOC95289.1"/>
    </source>
</evidence>
<dbReference type="EMBL" id="CP016907">
    <property type="protein sequence ID" value="AOC95289.1"/>
    <property type="molecule type" value="Genomic_DNA"/>
</dbReference>
<organism evidence="1 2">
    <name type="scientific">Flavobacterium anhuiense</name>
    <dbReference type="NCBI Taxonomy" id="459526"/>
    <lineage>
        <taxon>Bacteria</taxon>
        <taxon>Pseudomonadati</taxon>
        <taxon>Bacteroidota</taxon>
        <taxon>Flavobacteriia</taxon>
        <taxon>Flavobacteriales</taxon>
        <taxon>Flavobacteriaceae</taxon>
        <taxon>Flavobacterium</taxon>
    </lineage>
</organism>
<accession>A0AAC9D288</accession>
<protein>
    <recommendedName>
        <fullName evidence="3">Glycosyl transferase</fullName>
    </recommendedName>
</protein>
<dbReference type="SUPFAM" id="SSF53448">
    <property type="entry name" value="Nucleotide-diphospho-sugar transferases"/>
    <property type="match status" value="1"/>
</dbReference>
<dbReference type="Gene3D" id="3.90.550.10">
    <property type="entry name" value="Spore Coat Polysaccharide Biosynthesis Protein SpsA, Chain A"/>
    <property type="match status" value="1"/>
</dbReference>
<dbReference type="AlphaFoldDB" id="A0AAC9D288"/>
<dbReference type="Proteomes" id="UP000093276">
    <property type="component" value="Chromosome"/>
</dbReference>
<dbReference type="InterPro" id="IPR029044">
    <property type="entry name" value="Nucleotide-diphossugar_trans"/>
</dbReference>
<reference evidence="1 2" key="1">
    <citation type="submission" date="2016-08" db="EMBL/GenBank/DDBJ databases">
        <title>Complete genome sequence of Flavobacterium johnsoniae strain GSE09, a volatile-producing biocontrol agent isolated from cucumber (Cucumis sativus).</title>
        <authorList>
            <person name="Jeong J.-J."/>
            <person name="Oh J.Y."/>
            <person name="Jim Y.J."/>
            <person name="Sang M.K."/>
            <person name="Kim K.D."/>
        </authorList>
    </citation>
    <scope>NUCLEOTIDE SEQUENCE [LARGE SCALE GENOMIC DNA]</scope>
    <source>
        <strain evidence="1 2">GSE09</strain>
    </source>
</reference>
<name>A0AAC9D288_9FLAO</name>